<gene>
    <name evidence="3" type="ORF">KFL_001170010</name>
</gene>
<dbReference type="InterPro" id="IPR003034">
    <property type="entry name" value="SAP_dom"/>
</dbReference>
<dbReference type="PANTHER" id="PTHR31751:SF7">
    <property type="entry name" value="THAP-TYPE DOMAIN-CONTAINING PROTEIN"/>
    <property type="match status" value="1"/>
</dbReference>
<dbReference type="OMA" id="WLLENCQ"/>
<evidence type="ECO:0000313" key="4">
    <source>
        <dbReference type="Proteomes" id="UP000054558"/>
    </source>
</evidence>
<dbReference type="Gene3D" id="1.10.720.30">
    <property type="entry name" value="SAP domain"/>
    <property type="match status" value="1"/>
</dbReference>
<feature type="non-terminal residue" evidence="3">
    <location>
        <position position="1"/>
    </location>
</feature>
<name>A0A1Y1I1E9_KLENI</name>
<dbReference type="PROSITE" id="PS50800">
    <property type="entry name" value="SAP"/>
    <property type="match status" value="1"/>
</dbReference>
<proteinExistence type="predicted"/>
<dbReference type="AlphaFoldDB" id="A0A1Y1I1E9"/>
<protein>
    <recommendedName>
        <fullName evidence="2">SAP domain-containing protein</fullName>
    </recommendedName>
</protein>
<dbReference type="PANTHER" id="PTHR31751">
    <property type="entry name" value="SI:CH211-108C17.2-RELATED-RELATED"/>
    <property type="match status" value="1"/>
</dbReference>
<dbReference type="SMART" id="SM00513">
    <property type="entry name" value="SAP"/>
    <property type="match status" value="1"/>
</dbReference>
<evidence type="ECO:0000259" key="2">
    <source>
        <dbReference type="PROSITE" id="PS50800"/>
    </source>
</evidence>
<feature type="region of interest" description="Disordered" evidence="1">
    <location>
        <begin position="79"/>
        <end position="106"/>
    </location>
</feature>
<evidence type="ECO:0000256" key="1">
    <source>
        <dbReference type="SAM" id="MobiDB-lite"/>
    </source>
</evidence>
<keyword evidence="4" id="KW-1185">Reference proteome</keyword>
<organism evidence="3 4">
    <name type="scientific">Klebsormidium nitens</name>
    <name type="common">Green alga</name>
    <name type="synonym">Ulothrix nitens</name>
    <dbReference type="NCBI Taxonomy" id="105231"/>
    <lineage>
        <taxon>Eukaryota</taxon>
        <taxon>Viridiplantae</taxon>
        <taxon>Streptophyta</taxon>
        <taxon>Klebsormidiophyceae</taxon>
        <taxon>Klebsormidiales</taxon>
        <taxon>Klebsormidiaceae</taxon>
        <taxon>Klebsormidium</taxon>
    </lineage>
</organism>
<dbReference type="EMBL" id="DF237066">
    <property type="protein sequence ID" value="GAQ82597.1"/>
    <property type="molecule type" value="Genomic_DNA"/>
</dbReference>
<feature type="compositionally biased region" description="Gly residues" evidence="1">
    <location>
        <begin position="86"/>
        <end position="97"/>
    </location>
</feature>
<feature type="domain" description="SAP" evidence="2">
    <location>
        <begin position="450"/>
        <end position="484"/>
    </location>
</feature>
<dbReference type="Proteomes" id="UP000054558">
    <property type="component" value="Unassembled WGS sequence"/>
</dbReference>
<sequence length="667" mass="73630">SAAQQSKKSYPSDKIRYNEKVKGRSTNITLNPQVAAKLFEAQELLKNASGKPLSTPATVGWLLENCQEKLQGLVQATRAPDAAKQGGTGPGLGGQSPGGQDDSEDEMDLGLLSEISPSRVLPALRKKDAFFDERTGFLDLDDPELEPDFQELESEQPSDVGPSEKEEKLPSVYLGELSKLAEFVALFPPVCHARGCGCRMAADRVVSLNGTAVIHLKCTSGEHSALWRSADEDAATQIPLVTRKFFHAALCAGMGFTELSEFSEELGLQSPSEKLFYRFQNGVEGDENGVGKIKGWCEAVLEVAAENMAEVRAHVKERDGEEGTVVFMDARFDSSRDGYHGTVPALDMKSGKCVNIVTLTREETGSSWKTEDAAVRQAVDELIEQGVKLVEVVHDDKASVDSILAELDIDSQKDLWHKCKKLVAYFNEEVAKAKRGDLTSLSEARCAQDLQRLTVAVLKEHLKAAKLDLKGKKDELVDRLWKSFGREEEEVAQDTRLLKHPALSSNRIPDKLKTHVYNASFARAAAKDDDVAALCKDIHNAADHWAGDHSVCAAIDPDRKCVKESWDGTRAYYEKGGETHLAVKQWLQKKCTPAKMKFYTRARENYLSETFNSLINKYATKRIHYSKSHLARVACAALDWNEGRDRVVLLKKALRGLPDPADAEKVV</sequence>
<evidence type="ECO:0000313" key="3">
    <source>
        <dbReference type="EMBL" id="GAQ82597.1"/>
    </source>
</evidence>
<dbReference type="SUPFAM" id="SSF68906">
    <property type="entry name" value="SAP domain"/>
    <property type="match status" value="1"/>
</dbReference>
<dbReference type="InterPro" id="IPR036361">
    <property type="entry name" value="SAP_dom_sf"/>
</dbReference>
<reference evidence="3 4" key="1">
    <citation type="journal article" date="2014" name="Nat. Commun.">
        <title>Klebsormidium flaccidum genome reveals primary factors for plant terrestrial adaptation.</title>
        <authorList>
            <person name="Hori K."/>
            <person name="Maruyama F."/>
            <person name="Fujisawa T."/>
            <person name="Togashi T."/>
            <person name="Yamamoto N."/>
            <person name="Seo M."/>
            <person name="Sato S."/>
            <person name="Yamada T."/>
            <person name="Mori H."/>
            <person name="Tajima N."/>
            <person name="Moriyama T."/>
            <person name="Ikeuchi M."/>
            <person name="Watanabe M."/>
            <person name="Wada H."/>
            <person name="Kobayashi K."/>
            <person name="Saito M."/>
            <person name="Masuda T."/>
            <person name="Sasaki-Sekimoto Y."/>
            <person name="Mashiguchi K."/>
            <person name="Awai K."/>
            <person name="Shimojima M."/>
            <person name="Masuda S."/>
            <person name="Iwai M."/>
            <person name="Nobusawa T."/>
            <person name="Narise T."/>
            <person name="Kondo S."/>
            <person name="Saito H."/>
            <person name="Sato R."/>
            <person name="Murakawa M."/>
            <person name="Ihara Y."/>
            <person name="Oshima-Yamada Y."/>
            <person name="Ohtaka K."/>
            <person name="Satoh M."/>
            <person name="Sonobe K."/>
            <person name="Ishii M."/>
            <person name="Ohtani R."/>
            <person name="Kanamori-Sato M."/>
            <person name="Honoki R."/>
            <person name="Miyazaki D."/>
            <person name="Mochizuki H."/>
            <person name="Umetsu J."/>
            <person name="Higashi K."/>
            <person name="Shibata D."/>
            <person name="Kamiya Y."/>
            <person name="Sato N."/>
            <person name="Nakamura Y."/>
            <person name="Tabata S."/>
            <person name="Ida S."/>
            <person name="Kurokawa K."/>
            <person name="Ohta H."/>
        </authorList>
    </citation>
    <scope>NUCLEOTIDE SEQUENCE [LARGE SCALE GENOMIC DNA]</scope>
    <source>
        <strain evidence="3 4">NIES-2285</strain>
    </source>
</reference>
<dbReference type="Pfam" id="PF02037">
    <property type="entry name" value="SAP"/>
    <property type="match status" value="1"/>
</dbReference>
<dbReference type="OrthoDB" id="6155112at2759"/>
<accession>A0A1Y1I1E9</accession>